<protein>
    <submittedName>
        <fullName evidence="3">Uncharacterized protein</fullName>
    </submittedName>
</protein>
<dbReference type="RefSeq" id="WP_130968351.1">
    <property type="nucleotide sequence ID" value="NZ_SIXI01000004.1"/>
</dbReference>
<dbReference type="GO" id="GO:0004553">
    <property type="term" value="F:hydrolase activity, hydrolyzing O-glycosyl compounds"/>
    <property type="evidence" value="ECO:0007669"/>
    <property type="project" value="TreeGrafter"/>
</dbReference>
<evidence type="ECO:0000313" key="3">
    <source>
        <dbReference type="EMBL" id="TBO30360.1"/>
    </source>
</evidence>
<feature type="region of interest" description="Disordered" evidence="1">
    <location>
        <begin position="363"/>
        <end position="390"/>
    </location>
</feature>
<keyword evidence="4" id="KW-1185">Reference proteome</keyword>
<evidence type="ECO:0000256" key="2">
    <source>
        <dbReference type="SAM" id="SignalP"/>
    </source>
</evidence>
<feature type="signal peptide" evidence="2">
    <location>
        <begin position="1"/>
        <end position="21"/>
    </location>
</feature>
<dbReference type="PANTHER" id="PTHR12631:SF10">
    <property type="entry name" value="BETA-XYLOSIDASE-LIKE PROTEIN-RELATED"/>
    <property type="match status" value="1"/>
</dbReference>
<dbReference type="Proteomes" id="UP000292120">
    <property type="component" value="Unassembled WGS sequence"/>
</dbReference>
<dbReference type="EMBL" id="SIXI01000004">
    <property type="protein sequence ID" value="TBO30360.1"/>
    <property type="molecule type" value="Genomic_DNA"/>
</dbReference>
<dbReference type="PANTHER" id="PTHR12631">
    <property type="entry name" value="ALPHA-L-IDURONIDASE"/>
    <property type="match status" value="1"/>
</dbReference>
<sequence length="390" mass="44446">MRVSRVLCWLVLGLSLWQAQAAASAGRMPALGINVLWGPGDDATLQQRFQKVRRLGLQEVRIDWEWRIVEKQKGKYDWRALDRLVNTAHKEGVRLLPIVHYAPAWALPDLHKADDVYELAPSPDHLGDYARFLKASIERYGPQGNAPITWTPITHWQVWNEPNVKMFWGPKPDARAFTALYKVVHEHLRPVRARIQLVHAGLAKPDIEFMWQLWEANPAHGETFDVMAVHSYLFHWWDGIREAEAMDKDDRKASAMGFVGSIDDPGFLGKVFNIQLFMTLRKSGGKPIWITEMGYFVSNKRLGVDEAGQARRLQQDLSFVTQRLTDRPYGTGARSIPTGVQRVYWFALEDYPSPDGMGSFGVYRPDGSLRPAGDALRRLTQRPPSDRSPP</sequence>
<organism evidence="3 4">
    <name type="scientific">Aquabacterium lacunae</name>
    <dbReference type="NCBI Taxonomy" id="2528630"/>
    <lineage>
        <taxon>Bacteria</taxon>
        <taxon>Pseudomonadati</taxon>
        <taxon>Pseudomonadota</taxon>
        <taxon>Betaproteobacteria</taxon>
        <taxon>Burkholderiales</taxon>
        <taxon>Aquabacterium</taxon>
    </lineage>
</organism>
<accession>A0A4V6MTR1</accession>
<keyword evidence="2" id="KW-0732">Signal</keyword>
<evidence type="ECO:0000256" key="1">
    <source>
        <dbReference type="SAM" id="MobiDB-lite"/>
    </source>
</evidence>
<evidence type="ECO:0000313" key="4">
    <source>
        <dbReference type="Proteomes" id="UP000292120"/>
    </source>
</evidence>
<reference evidence="3 4" key="1">
    <citation type="submission" date="2019-02" db="EMBL/GenBank/DDBJ databases">
        <title>Aquabacterium sp. strain KMB7.</title>
        <authorList>
            <person name="Chen W.-M."/>
        </authorList>
    </citation>
    <scope>NUCLEOTIDE SEQUENCE [LARGE SCALE GENOMIC DNA]</scope>
    <source>
        <strain evidence="3 4">KMB7</strain>
    </source>
</reference>
<dbReference type="OrthoDB" id="9776971at2"/>
<dbReference type="Gene3D" id="3.20.20.80">
    <property type="entry name" value="Glycosidases"/>
    <property type="match status" value="1"/>
</dbReference>
<dbReference type="SUPFAM" id="SSF51445">
    <property type="entry name" value="(Trans)glycosidases"/>
    <property type="match status" value="1"/>
</dbReference>
<dbReference type="InterPro" id="IPR017853">
    <property type="entry name" value="GH"/>
</dbReference>
<name>A0A4V6MTR1_9BURK</name>
<gene>
    <name evidence="3" type="ORF">EYS42_11760</name>
</gene>
<dbReference type="InterPro" id="IPR051923">
    <property type="entry name" value="Glycosyl_Hydrolase_39"/>
</dbReference>
<dbReference type="AlphaFoldDB" id="A0A4V6MTR1"/>
<feature type="chain" id="PRO_5020924250" evidence="2">
    <location>
        <begin position="22"/>
        <end position="390"/>
    </location>
</feature>
<comment type="caution">
    <text evidence="3">The sequence shown here is derived from an EMBL/GenBank/DDBJ whole genome shotgun (WGS) entry which is preliminary data.</text>
</comment>
<proteinExistence type="predicted"/>